<keyword evidence="2" id="KW-1133">Transmembrane helix</keyword>
<accession>A0ABS8VB24</accession>
<evidence type="ECO:0000256" key="1">
    <source>
        <dbReference type="SAM" id="MobiDB-lite"/>
    </source>
</evidence>
<keyword evidence="4" id="KW-1185">Reference proteome</keyword>
<evidence type="ECO:0000313" key="4">
    <source>
        <dbReference type="Proteomes" id="UP000823775"/>
    </source>
</evidence>
<name>A0ABS8VB24_DATST</name>
<feature type="region of interest" description="Disordered" evidence="1">
    <location>
        <begin position="97"/>
        <end position="134"/>
    </location>
</feature>
<dbReference type="EMBL" id="JACEIK010003956">
    <property type="protein sequence ID" value="MCD9643662.1"/>
    <property type="molecule type" value="Genomic_DNA"/>
</dbReference>
<comment type="caution">
    <text evidence="3">The sequence shown here is derived from an EMBL/GenBank/DDBJ whole genome shotgun (WGS) entry which is preliminary data.</text>
</comment>
<gene>
    <name evidence="3" type="ORF">HAX54_031296</name>
</gene>
<protein>
    <submittedName>
        <fullName evidence="3">Uncharacterized protein</fullName>
    </submittedName>
</protein>
<proteinExistence type="predicted"/>
<feature type="transmembrane region" description="Helical" evidence="2">
    <location>
        <begin position="12"/>
        <end position="37"/>
    </location>
</feature>
<organism evidence="3 4">
    <name type="scientific">Datura stramonium</name>
    <name type="common">Jimsonweed</name>
    <name type="synonym">Common thornapple</name>
    <dbReference type="NCBI Taxonomy" id="4076"/>
    <lineage>
        <taxon>Eukaryota</taxon>
        <taxon>Viridiplantae</taxon>
        <taxon>Streptophyta</taxon>
        <taxon>Embryophyta</taxon>
        <taxon>Tracheophyta</taxon>
        <taxon>Spermatophyta</taxon>
        <taxon>Magnoliopsida</taxon>
        <taxon>eudicotyledons</taxon>
        <taxon>Gunneridae</taxon>
        <taxon>Pentapetalae</taxon>
        <taxon>asterids</taxon>
        <taxon>lamiids</taxon>
        <taxon>Solanales</taxon>
        <taxon>Solanaceae</taxon>
        <taxon>Solanoideae</taxon>
        <taxon>Datureae</taxon>
        <taxon>Datura</taxon>
    </lineage>
</organism>
<dbReference type="Proteomes" id="UP000823775">
    <property type="component" value="Unassembled WGS sequence"/>
</dbReference>
<reference evidence="3 4" key="1">
    <citation type="journal article" date="2021" name="BMC Genomics">
        <title>Datura genome reveals duplications of psychoactive alkaloid biosynthetic genes and high mutation rate following tissue culture.</title>
        <authorList>
            <person name="Rajewski A."/>
            <person name="Carter-House D."/>
            <person name="Stajich J."/>
            <person name="Litt A."/>
        </authorList>
    </citation>
    <scope>NUCLEOTIDE SEQUENCE [LARGE SCALE GENOMIC DNA]</scope>
    <source>
        <strain evidence="3">AR-01</strain>
    </source>
</reference>
<sequence length="134" mass="14897">MPNPFREMQVMTVYIDAGWLMAHGLIMVAIMTVWPWFRESPVVSQYIDLPNTARWASLPMYQRFHGSVSTFLPVWHDTMYSADVVITLATNTRADAPAMKRAKSTMSKTQPPPSASSTTSTAQFHPAIGPAPTP</sequence>
<evidence type="ECO:0000256" key="2">
    <source>
        <dbReference type="SAM" id="Phobius"/>
    </source>
</evidence>
<evidence type="ECO:0000313" key="3">
    <source>
        <dbReference type="EMBL" id="MCD9643662.1"/>
    </source>
</evidence>
<keyword evidence="2" id="KW-0812">Transmembrane</keyword>
<keyword evidence="2" id="KW-0472">Membrane</keyword>